<reference evidence="1" key="1">
    <citation type="submission" date="2019-04" db="EMBL/GenBank/DDBJ databases">
        <title>Microbes associate with the intestines of laboratory mice.</title>
        <authorList>
            <person name="Navarre W."/>
            <person name="Wong E."/>
            <person name="Huang K."/>
            <person name="Tropini C."/>
            <person name="Ng K."/>
            <person name="Yu B."/>
        </authorList>
    </citation>
    <scope>NUCLEOTIDE SEQUENCE</scope>
    <source>
        <strain evidence="1">NM09_H32</strain>
    </source>
</reference>
<gene>
    <name evidence="1" type="ORF">E5336_07180</name>
</gene>
<comment type="caution">
    <text evidence="1">The sequence shown here is derived from an EMBL/GenBank/DDBJ whole genome shotgun (WGS) entry which is preliminary data.</text>
</comment>
<sequence length="171" mass="18861">MNWDGGILLWLQDHVRHVGLDTIVLWITNSIPFVAGLFVVLLCFKKTRRFAIFALASLAICLACNAFVIKPFFSRIRPFIAIPGLDLLGPVPGGSSFPSSHTTAVFALAWMSLWCKQKKWTIPLFAYAIVVALSRLYLGVHYPTDVLGGILVACVLSWLTYRALKAVGAKP</sequence>
<accession>A0AC61R6N6</accession>
<evidence type="ECO:0000313" key="1">
    <source>
        <dbReference type="EMBL" id="TGY65756.1"/>
    </source>
</evidence>
<keyword evidence="2" id="KW-1185">Reference proteome</keyword>
<name>A0AC61R6N6_9FIRM</name>
<dbReference type="Proteomes" id="UP000308836">
    <property type="component" value="Unassembled WGS sequence"/>
</dbReference>
<evidence type="ECO:0000313" key="2">
    <source>
        <dbReference type="Proteomes" id="UP000308836"/>
    </source>
</evidence>
<dbReference type="EMBL" id="SRYG01000013">
    <property type="protein sequence ID" value="TGY65756.1"/>
    <property type="molecule type" value="Genomic_DNA"/>
</dbReference>
<organism evidence="1 2">
    <name type="scientific">Dubosiella muris</name>
    <dbReference type="NCBI Taxonomy" id="3038133"/>
    <lineage>
        <taxon>Bacteria</taxon>
        <taxon>Bacillati</taxon>
        <taxon>Bacillota</taxon>
        <taxon>Erysipelotrichia</taxon>
        <taxon>Erysipelotrichales</taxon>
        <taxon>Erysipelotrichaceae</taxon>
        <taxon>Dubosiella</taxon>
    </lineage>
</organism>
<protein>
    <submittedName>
        <fullName evidence="1">Phosphatase PAP2 family protein</fullName>
    </submittedName>
</protein>
<proteinExistence type="predicted"/>